<dbReference type="InterPro" id="IPR005526">
    <property type="entry name" value="Septum_form_inhib_MinC_C"/>
</dbReference>
<comment type="subunit">
    <text evidence="6">Interacts with MinD and FtsZ.</text>
</comment>
<dbReference type="PANTHER" id="PTHR34108">
    <property type="entry name" value="SEPTUM SITE-DETERMINING PROTEIN MINC"/>
    <property type="match status" value="1"/>
</dbReference>
<keyword evidence="11" id="KW-1185">Reference proteome</keyword>
<gene>
    <name evidence="6" type="primary">minC</name>
    <name evidence="10" type="ORF">DFR31_0766</name>
</gene>
<comment type="function">
    <text evidence="5 6">Cell division inhibitor that blocks the formation of polar Z ring septums. Rapidly oscillates between the poles of the cell to destabilize FtsZ filaments that have formed before they mature into polar Z rings. Prevents FtsZ polymerization.</text>
</comment>
<evidence type="ECO:0000256" key="4">
    <source>
        <dbReference type="ARBA" id="ARBA00023306"/>
    </source>
</evidence>
<dbReference type="InterPro" id="IPR036145">
    <property type="entry name" value="MinC_C_sf"/>
</dbReference>
<evidence type="ECO:0000256" key="3">
    <source>
        <dbReference type="ARBA" id="ARBA00023210"/>
    </source>
</evidence>
<comment type="caution">
    <text evidence="10">The sequence shown here is derived from an EMBL/GenBank/DDBJ whole genome shotgun (WGS) entry which is preliminary data.</text>
</comment>
<protein>
    <recommendedName>
        <fullName evidence="6">Probable septum site-determining protein MinC</fullName>
    </recommendedName>
</protein>
<dbReference type="Gene3D" id="3.30.70.260">
    <property type="match status" value="1"/>
</dbReference>
<evidence type="ECO:0000256" key="7">
    <source>
        <dbReference type="SAM" id="MobiDB-lite"/>
    </source>
</evidence>
<proteinExistence type="inferred from homology"/>
<organism evidence="10 11">
    <name type="scientific">Alkalispirillum mobile</name>
    <dbReference type="NCBI Taxonomy" id="85925"/>
    <lineage>
        <taxon>Bacteria</taxon>
        <taxon>Pseudomonadati</taxon>
        <taxon>Pseudomonadota</taxon>
        <taxon>Gammaproteobacteria</taxon>
        <taxon>Chromatiales</taxon>
        <taxon>Ectothiorhodospiraceae</taxon>
        <taxon>Alkalispirillum</taxon>
    </lineage>
</organism>
<dbReference type="OrthoDB" id="9794530at2"/>
<dbReference type="GO" id="GO:1901891">
    <property type="term" value="P:regulation of cell septum assembly"/>
    <property type="evidence" value="ECO:0007669"/>
    <property type="project" value="InterPro"/>
</dbReference>
<dbReference type="RefSeq" id="WP_121441313.1">
    <property type="nucleotide sequence ID" value="NZ_RCDA01000001.1"/>
</dbReference>
<name>A0A498C716_9GAMM</name>
<evidence type="ECO:0000256" key="5">
    <source>
        <dbReference type="ARBA" id="ARBA00025606"/>
    </source>
</evidence>
<evidence type="ECO:0000256" key="2">
    <source>
        <dbReference type="ARBA" id="ARBA00022618"/>
    </source>
</evidence>
<dbReference type="GO" id="GO:0000902">
    <property type="term" value="P:cell morphogenesis"/>
    <property type="evidence" value="ECO:0007669"/>
    <property type="project" value="InterPro"/>
</dbReference>
<dbReference type="EMBL" id="RCDA01000001">
    <property type="protein sequence ID" value="RLK50857.1"/>
    <property type="molecule type" value="Genomic_DNA"/>
</dbReference>
<dbReference type="HAMAP" id="MF_00267">
    <property type="entry name" value="MinC"/>
    <property type="match status" value="1"/>
</dbReference>
<keyword evidence="4 6" id="KW-0131">Cell cycle</keyword>
<keyword evidence="3 6" id="KW-0717">Septation</keyword>
<feature type="compositionally biased region" description="Basic and acidic residues" evidence="7">
    <location>
        <begin position="110"/>
        <end position="119"/>
    </location>
</feature>
<evidence type="ECO:0000259" key="8">
    <source>
        <dbReference type="Pfam" id="PF03775"/>
    </source>
</evidence>
<dbReference type="GO" id="GO:0051302">
    <property type="term" value="P:regulation of cell division"/>
    <property type="evidence" value="ECO:0007669"/>
    <property type="project" value="InterPro"/>
</dbReference>
<evidence type="ECO:0000256" key="6">
    <source>
        <dbReference type="HAMAP-Rule" id="MF_00267"/>
    </source>
</evidence>
<feature type="region of interest" description="Disordered" evidence="7">
    <location>
        <begin position="110"/>
        <end position="137"/>
    </location>
</feature>
<feature type="domain" description="Septum formation inhibitor MinC N-terminal" evidence="9">
    <location>
        <begin position="11"/>
        <end position="83"/>
    </location>
</feature>
<dbReference type="SUPFAM" id="SSF63848">
    <property type="entry name" value="Cell-division inhibitor MinC, C-terminal domain"/>
    <property type="match status" value="1"/>
</dbReference>
<comment type="similarity">
    <text evidence="1 6">Belongs to the MinC family.</text>
</comment>
<dbReference type="InterPro" id="IPR016098">
    <property type="entry name" value="CAP/MinC_C"/>
</dbReference>
<dbReference type="GO" id="GO:0000917">
    <property type="term" value="P:division septum assembly"/>
    <property type="evidence" value="ECO:0007669"/>
    <property type="project" value="UniProtKB-KW"/>
</dbReference>
<dbReference type="Proteomes" id="UP000275461">
    <property type="component" value="Unassembled WGS sequence"/>
</dbReference>
<evidence type="ECO:0000259" key="9">
    <source>
        <dbReference type="Pfam" id="PF05209"/>
    </source>
</evidence>
<feature type="compositionally biased region" description="Pro residues" evidence="7">
    <location>
        <begin position="122"/>
        <end position="134"/>
    </location>
</feature>
<dbReference type="NCBIfam" id="TIGR01222">
    <property type="entry name" value="minC"/>
    <property type="match status" value="1"/>
</dbReference>
<dbReference type="Pfam" id="PF05209">
    <property type="entry name" value="MinC_N"/>
    <property type="match status" value="1"/>
</dbReference>
<dbReference type="AlphaFoldDB" id="A0A498C716"/>
<sequence>MSVEATRVSALEFKGRMMTVTVLRLLTAQQADLLDSLAARVAEAPEFFRGLPVLLDPEPLGEAVAGLDGEALCQALQAHGLVVLGVKPAGDEAGAFASAAGLPLIEASGREPAPRKAEPMPEAAPAPAPAPEPQPTRSMLITQPVRSGQQVYARGGDLIVTSMVSAGAEVLADGHIHIYGALKGRAMAGVQGDTEARIFCARLDPELVSIAGQYRVSEHIGDDERGKNVQIYLEGDSLKVAPL</sequence>
<accession>A0A498C716</accession>
<evidence type="ECO:0000313" key="10">
    <source>
        <dbReference type="EMBL" id="RLK50857.1"/>
    </source>
</evidence>
<dbReference type="Pfam" id="PF03775">
    <property type="entry name" value="MinC_C"/>
    <property type="match status" value="1"/>
</dbReference>
<dbReference type="InterPro" id="IPR013033">
    <property type="entry name" value="MinC"/>
</dbReference>
<dbReference type="Gene3D" id="2.160.20.70">
    <property type="match status" value="1"/>
</dbReference>
<evidence type="ECO:0000256" key="1">
    <source>
        <dbReference type="ARBA" id="ARBA00006291"/>
    </source>
</evidence>
<reference evidence="10 11" key="1">
    <citation type="submission" date="2018-10" db="EMBL/GenBank/DDBJ databases">
        <title>Genomic Encyclopedia of Type Strains, Phase IV (KMG-IV): sequencing the most valuable type-strain genomes for metagenomic binning, comparative biology and taxonomic classification.</title>
        <authorList>
            <person name="Goeker M."/>
        </authorList>
    </citation>
    <scope>NUCLEOTIDE SEQUENCE [LARGE SCALE GENOMIC DNA]</scope>
    <source>
        <strain evidence="10 11">DSM 12769</strain>
    </source>
</reference>
<feature type="domain" description="Septum formation inhibitor MinC C-terminal" evidence="8">
    <location>
        <begin position="141"/>
        <end position="240"/>
    </location>
</feature>
<dbReference type="InterPro" id="IPR007874">
    <property type="entry name" value="MinC_N"/>
</dbReference>
<dbReference type="PANTHER" id="PTHR34108:SF1">
    <property type="entry name" value="SEPTUM SITE-DETERMINING PROTEIN MINC"/>
    <property type="match status" value="1"/>
</dbReference>
<keyword evidence="2 6" id="KW-0132">Cell division</keyword>
<evidence type="ECO:0000313" key="11">
    <source>
        <dbReference type="Proteomes" id="UP000275461"/>
    </source>
</evidence>